<feature type="repeat" description="PPR" evidence="3">
    <location>
        <begin position="245"/>
        <end position="279"/>
    </location>
</feature>
<evidence type="ECO:0008006" key="6">
    <source>
        <dbReference type="Google" id="ProtNLM"/>
    </source>
</evidence>
<sequence>MAFALRISAIFCRNYSASSPSILNTKGLPFLTSKQKSRAALALLKSEKDPERILQICREASLTPESHLDRVAYTVAVEKLTATQSFAAIREFIEEHKKRPDLQNERFMVKAILLYGKAGMLDQAIQTFKQMGDLNLTRTVKSLNALLSSCIIAKKYKEVARLFDEYSKDYSIKPDTVTYNTMIKALCESDSSDSALALLKEMGKKGCKPNAISYGNLLAGFYREEKFDKVGVVLDLMERNGCHPGVTTYNVRIQSLCKLKKSSEAMALIRGMVSKGVRPNTTTFYHLIYGFCREGNLEEAKKVFSEMKSRGCVPDSNCYFALLYYLCEGGDYEPAFKLCRESMEKDWVPSFKVMKSLVNGLVKLSKIEAAKEIIGEMKEKFPSNSEMWATVEQGLPQH</sequence>
<dbReference type="PANTHER" id="PTHR47939">
    <property type="entry name" value="MEMBRANE-ASSOCIATED SALT-INDUCIBLE PROTEIN-LIKE"/>
    <property type="match status" value="1"/>
</dbReference>
<protein>
    <recommendedName>
        <fullName evidence="6">Pentacotripeptide-repeat region of PRORP domain-containing protein</fullName>
    </recommendedName>
</protein>
<dbReference type="eggNOG" id="KOG4197">
    <property type="taxonomic scope" value="Eukaryota"/>
</dbReference>
<organism evidence="4 5">
    <name type="scientific">Amborella trichopoda</name>
    <dbReference type="NCBI Taxonomy" id="13333"/>
    <lineage>
        <taxon>Eukaryota</taxon>
        <taxon>Viridiplantae</taxon>
        <taxon>Streptophyta</taxon>
        <taxon>Embryophyta</taxon>
        <taxon>Tracheophyta</taxon>
        <taxon>Spermatophyta</taxon>
        <taxon>Magnoliopsida</taxon>
        <taxon>Amborellales</taxon>
        <taxon>Amborellaceae</taxon>
        <taxon>Amborella</taxon>
    </lineage>
</organism>
<evidence type="ECO:0000256" key="3">
    <source>
        <dbReference type="PROSITE-ProRule" id="PRU00708"/>
    </source>
</evidence>
<evidence type="ECO:0000313" key="5">
    <source>
        <dbReference type="Proteomes" id="UP000017836"/>
    </source>
</evidence>
<evidence type="ECO:0000256" key="1">
    <source>
        <dbReference type="ARBA" id="ARBA00007626"/>
    </source>
</evidence>
<gene>
    <name evidence="4" type="ORF">AMTR_s00062p00111890</name>
</gene>
<dbReference type="STRING" id="13333.U5D1W2"/>
<evidence type="ECO:0000313" key="4">
    <source>
        <dbReference type="EMBL" id="ERN19591.1"/>
    </source>
</evidence>
<dbReference type="AlphaFoldDB" id="U5D1W2"/>
<dbReference type="HOGENOM" id="CLU_002706_10_3_1"/>
<dbReference type="InterPro" id="IPR002885">
    <property type="entry name" value="PPR_rpt"/>
</dbReference>
<dbReference type="NCBIfam" id="TIGR00756">
    <property type="entry name" value="PPR"/>
    <property type="match status" value="4"/>
</dbReference>
<dbReference type="KEGG" id="atr:18447980"/>
<dbReference type="Gramene" id="ERN19591">
    <property type="protein sequence ID" value="ERN19591"/>
    <property type="gene ID" value="AMTR_s00062p00111890"/>
</dbReference>
<dbReference type="InterPro" id="IPR011990">
    <property type="entry name" value="TPR-like_helical_dom_sf"/>
</dbReference>
<reference evidence="5" key="1">
    <citation type="journal article" date="2013" name="Science">
        <title>The Amborella genome and the evolution of flowering plants.</title>
        <authorList>
            <consortium name="Amborella Genome Project"/>
        </authorList>
    </citation>
    <scope>NUCLEOTIDE SEQUENCE [LARGE SCALE GENOMIC DNA]</scope>
</reference>
<name>U5D1W2_AMBTC</name>
<feature type="repeat" description="PPR" evidence="3">
    <location>
        <begin position="280"/>
        <end position="314"/>
    </location>
</feature>
<dbReference type="Gene3D" id="1.25.40.10">
    <property type="entry name" value="Tetratricopeptide repeat domain"/>
    <property type="match status" value="3"/>
</dbReference>
<dbReference type="GO" id="GO:0003729">
    <property type="term" value="F:mRNA binding"/>
    <property type="evidence" value="ECO:0000318"/>
    <property type="project" value="GO_Central"/>
</dbReference>
<dbReference type="PANTHER" id="PTHR47939:SF9">
    <property type="entry name" value="(WILD MALAYSIAN BANANA) HYPOTHETICAL PROTEIN"/>
    <property type="match status" value="1"/>
</dbReference>
<dbReference type="InterPro" id="IPR050667">
    <property type="entry name" value="PPR-containing_protein"/>
</dbReference>
<dbReference type="EMBL" id="KI392068">
    <property type="protein sequence ID" value="ERN19591.1"/>
    <property type="molecule type" value="Genomic_DNA"/>
</dbReference>
<dbReference type="Pfam" id="PF01535">
    <property type="entry name" value="PPR"/>
    <property type="match status" value="3"/>
</dbReference>
<feature type="repeat" description="PPR" evidence="3">
    <location>
        <begin position="175"/>
        <end position="209"/>
    </location>
</feature>
<dbReference type="Proteomes" id="UP000017836">
    <property type="component" value="Unassembled WGS sequence"/>
</dbReference>
<dbReference type="PROSITE" id="PS51375">
    <property type="entry name" value="PPR"/>
    <property type="match status" value="4"/>
</dbReference>
<comment type="similarity">
    <text evidence="1">Belongs to the PPR family. P subfamily.</text>
</comment>
<dbReference type="OMA" id="DSDCYFT"/>
<dbReference type="Pfam" id="PF13041">
    <property type="entry name" value="PPR_2"/>
    <property type="match status" value="2"/>
</dbReference>
<keyword evidence="5" id="KW-1185">Reference proteome</keyword>
<dbReference type="SUPFAM" id="SSF48452">
    <property type="entry name" value="TPR-like"/>
    <property type="match status" value="1"/>
</dbReference>
<feature type="repeat" description="PPR" evidence="3">
    <location>
        <begin position="210"/>
        <end position="244"/>
    </location>
</feature>
<accession>U5D1W2</accession>
<evidence type="ECO:0000256" key="2">
    <source>
        <dbReference type="ARBA" id="ARBA00022737"/>
    </source>
</evidence>
<keyword evidence="2" id="KW-0677">Repeat</keyword>
<dbReference type="OrthoDB" id="185373at2759"/>
<proteinExistence type="inferred from homology"/>